<proteinExistence type="predicted"/>
<organism evidence="1 2">
    <name type="scientific">Candidatus Entotheonella gemina</name>
    <dbReference type="NCBI Taxonomy" id="1429439"/>
    <lineage>
        <taxon>Bacteria</taxon>
        <taxon>Pseudomonadati</taxon>
        <taxon>Nitrospinota/Tectimicrobiota group</taxon>
        <taxon>Candidatus Tectimicrobiota</taxon>
        <taxon>Candidatus Entotheonellia</taxon>
        <taxon>Candidatus Entotheonellales</taxon>
        <taxon>Candidatus Entotheonellaceae</taxon>
        <taxon>Candidatus Entotheonella</taxon>
    </lineage>
</organism>
<accession>W4M7D0</accession>
<keyword evidence="2" id="KW-1185">Reference proteome</keyword>
<protein>
    <submittedName>
        <fullName evidence="1">Uncharacterized protein</fullName>
    </submittedName>
</protein>
<sequence>MEIIQATSQDAYGWLRMAETPIAENRPLNNLKPLWRLGVPSHVGTQTFGLTTPGLEMENRSDV</sequence>
<name>W4M7D0_9BACT</name>
<dbReference type="AlphaFoldDB" id="W4M7D0"/>
<reference evidence="1 2" key="1">
    <citation type="journal article" date="2014" name="Nature">
        <title>An environmental bacterial taxon with a large and distinct metabolic repertoire.</title>
        <authorList>
            <person name="Wilson M.C."/>
            <person name="Mori T."/>
            <person name="Ruckert C."/>
            <person name="Uria A.R."/>
            <person name="Helf M.J."/>
            <person name="Takada K."/>
            <person name="Gernert C."/>
            <person name="Steffens U.A."/>
            <person name="Heycke N."/>
            <person name="Schmitt S."/>
            <person name="Rinke C."/>
            <person name="Helfrich E.J."/>
            <person name="Brachmann A.O."/>
            <person name="Gurgui C."/>
            <person name="Wakimoto T."/>
            <person name="Kracht M."/>
            <person name="Crusemann M."/>
            <person name="Hentschel U."/>
            <person name="Abe I."/>
            <person name="Matsunaga S."/>
            <person name="Kalinowski J."/>
            <person name="Takeyama H."/>
            <person name="Piel J."/>
        </authorList>
    </citation>
    <scope>NUCLEOTIDE SEQUENCE [LARGE SCALE GENOMIC DNA]</scope>
    <source>
        <strain evidence="2">TSY2</strain>
    </source>
</reference>
<dbReference type="EMBL" id="AZHX01000931">
    <property type="protein sequence ID" value="ETX05552.1"/>
    <property type="molecule type" value="Genomic_DNA"/>
</dbReference>
<dbReference type="HOGENOM" id="CLU_2877415_0_0_7"/>
<evidence type="ECO:0000313" key="2">
    <source>
        <dbReference type="Proteomes" id="UP000019140"/>
    </source>
</evidence>
<dbReference type="Proteomes" id="UP000019140">
    <property type="component" value="Unassembled WGS sequence"/>
</dbReference>
<comment type="caution">
    <text evidence="1">The sequence shown here is derived from an EMBL/GenBank/DDBJ whole genome shotgun (WGS) entry which is preliminary data.</text>
</comment>
<evidence type="ECO:0000313" key="1">
    <source>
        <dbReference type="EMBL" id="ETX05552.1"/>
    </source>
</evidence>
<gene>
    <name evidence="1" type="ORF">ETSY2_22295</name>
</gene>